<keyword evidence="1" id="KW-0175">Coiled coil</keyword>
<name>A0ABU6T9A9_9FABA</name>
<proteinExistence type="predicted"/>
<feature type="coiled-coil region" evidence="1">
    <location>
        <begin position="123"/>
        <end position="190"/>
    </location>
</feature>
<dbReference type="Proteomes" id="UP001341840">
    <property type="component" value="Unassembled WGS sequence"/>
</dbReference>
<gene>
    <name evidence="2" type="ORF">PIB30_017557</name>
</gene>
<dbReference type="PANTHER" id="PTHR31071:SF14">
    <property type="entry name" value="BZIP DOMAIN-CONTAINING PROTEIN"/>
    <property type="match status" value="1"/>
</dbReference>
<evidence type="ECO:0000313" key="3">
    <source>
        <dbReference type="Proteomes" id="UP001341840"/>
    </source>
</evidence>
<organism evidence="2 3">
    <name type="scientific">Stylosanthes scabra</name>
    <dbReference type="NCBI Taxonomy" id="79078"/>
    <lineage>
        <taxon>Eukaryota</taxon>
        <taxon>Viridiplantae</taxon>
        <taxon>Streptophyta</taxon>
        <taxon>Embryophyta</taxon>
        <taxon>Tracheophyta</taxon>
        <taxon>Spermatophyta</taxon>
        <taxon>Magnoliopsida</taxon>
        <taxon>eudicotyledons</taxon>
        <taxon>Gunneridae</taxon>
        <taxon>Pentapetalae</taxon>
        <taxon>rosids</taxon>
        <taxon>fabids</taxon>
        <taxon>Fabales</taxon>
        <taxon>Fabaceae</taxon>
        <taxon>Papilionoideae</taxon>
        <taxon>50 kb inversion clade</taxon>
        <taxon>dalbergioids sensu lato</taxon>
        <taxon>Dalbergieae</taxon>
        <taxon>Pterocarpus clade</taxon>
        <taxon>Stylosanthes</taxon>
    </lineage>
</organism>
<comment type="caution">
    <text evidence="2">The sequence shown here is derived from an EMBL/GenBank/DDBJ whole genome shotgun (WGS) entry which is preliminary data.</text>
</comment>
<accession>A0ABU6T9A9</accession>
<dbReference type="PANTHER" id="PTHR31071">
    <property type="entry name" value="GB|AAF24581.1"/>
    <property type="match status" value="1"/>
</dbReference>
<sequence>MASNNFSPSRKHRNSSVATTFRRGILLSNNTKQSGYTNSPVNFGRRFQNTDGVTARKLAAAFWQLRSSDAVASTKIPELLSPMQHLKRSKEDATKWDPALPTPFNHNLLLQDIQLVGDRDSIITILVEELRRAQRSVAKLKAAQKSSKKRVEQFLESIQEEKLSWKHRQRDKIRATVDDLKDKLARETRSRMRMESLNAKLAHRLAEANLSAKQFMMRYEKEKKERELTEQVCNELATQIGEDRANNNKLDEGLMSESSKICKEPKMIASFDHNKEKAAVSCSTRNCDDLHKICMKKNPHISREIKGFIEWPRGIPNKATTSSKVIPLEERIRSQKSQIQNILRSNR</sequence>
<protein>
    <submittedName>
        <fullName evidence="2">Uncharacterized protein</fullName>
    </submittedName>
</protein>
<evidence type="ECO:0000313" key="2">
    <source>
        <dbReference type="EMBL" id="MED6144628.1"/>
    </source>
</evidence>
<reference evidence="2 3" key="1">
    <citation type="journal article" date="2023" name="Plants (Basel)">
        <title>Bridging the Gap: Combining Genomics and Transcriptomics Approaches to Understand Stylosanthes scabra, an Orphan Legume from the Brazilian Caatinga.</title>
        <authorList>
            <person name="Ferreira-Neto J.R.C."/>
            <person name="da Silva M.D."/>
            <person name="Binneck E."/>
            <person name="de Melo N.F."/>
            <person name="da Silva R.H."/>
            <person name="de Melo A.L.T.M."/>
            <person name="Pandolfi V."/>
            <person name="Bustamante F.O."/>
            <person name="Brasileiro-Vidal A.C."/>
            <person name="Benko-Iseppon A.M."/>
        </authorList>
    </citation>
    <scope>NUCLEOTIDE SEQUENCE [LARGE SCALE GENOMIC DNA]</scope>
    <source>
        <tissue evidence="2">Leaves</tissue>
    </source>
</reference>
<dbReference type="EMBL" id="JASCZI010090672">
    <property type="protein sequence ID" value="MED6144628.1"/>
    <property type="molecule type" value="Genomic_DNA"/>
</dbReference>
<keyword evidence="3" id="KW-1185">Reference proteome</keyword>
<evidence type="ECO:0000256" key="1">
    <source>
        <dbReference type="SAM" id="Coils"/>
    </source>
</evidence>
<dbReference type="InterPro" id="IPR043424">
    <property type="entry name" value="BLT-like"/>
</dbReference>